<dbReference type="PRINTS" id="PR01036">
    <property type="entry name" value="TCRTETB"/>
</dbReference>
<proteinExistence type="predicted"/>
<feature type="transmembrane region" description="Helical" evidence="7">
    <location>
        <begin position="240"/>
        <end position="262"/>
    </location>
</feature>
<dbReference type="InterPro" id="IPR011701">
    <property type="entry name" value="MFS"/>
</dbReference>
<feature type="transmembrane region" description="Helical" evidence="7">
    <location>
        <begin position="384"/>
        <end position="404"/>
    </location>
</feature>
<evidence type="ECO:0000259" key="8">
    <source>
        <dbReference type="PROSITE" id="PS50850"/>
    </source>
</evidence>
<evidence type="ECO:0000256" key="3">
    <source>
        <dbReference type="ARBA" id="ARBA00022989"/>
    </source>
</evidence>
<organism evidence="9 10">
    <name type="scientific">Streptomyces chattanoogensis</name>
    <dbReference type="NCBI Taxonomy" id="66876"/>
    <lineage>
        <taxon>Bacteria</taxon>
        <taxon>Bacillati</taxon>
        <taxon>Actinomycetota</taxon>
        <taxon>Actinomycetes</taxon>
        <taxon>Kitasatosporales</taxon>
        <taxon>Streptomycetaceae</taxon>
        <taxon>Streptomyces</taxon>
    </lineage>
</organism>
<feature type="transmembrane region" description="Helical" evidence="7">
    <location>
        <begin position="109"/>
        <end position="130"/>
    </location>
</feature>
<dbReference type="EMBL" id="LGKG01000151">
    <property type="protein sequence ID" value="KPC61222.1"/>
    <property type="molecule type" value="Genomic_DNA"/>
</dbReference>
<feature type="transmembrane region" description="Helical" evidence="7">
    <location>
        <begin position="416"/>
        <end position="439"/>
    </location>
</feature>
<feature type="domain" description="Major facilitator superfamily (MFS) profile" evidence="8">
    <location>
        <begin position="18"/>
        <end position="483"/>
    </location>
</feature>
<feature type="transmembrane region" description="Helical" evidence="7">
    <location>
        <begin position="185"/>
        <end position="204"/>
    </location>
</feature>
<feature type="region of interest" description="Disordered" evidence="6">
    <location>
        <begin position="483"/>
        <end position="503"/>
    </location>
</feature>
<evidence type="ECO:0000256" key="6">
    <source>
        <dbReference type="SAM" id="MobiDB-lite"/>
    </source>
</evidence>
<keyword evidence="4 7" id="KW-0472">Membrane</keyword>
<keyword evidence="3 7" id="KW-1133">Transmembrane helix</keyword>
<dbReference type="GO" id="GO:0022857">
    <property type="term" value="F:transmembrane transporter activity"/>
    <property type="evidence" value="ECO:0007669"/>
    <property type="project" value="InterPro"/>
</dbReference>
<dbReference type="PANTHER" id="PTHR42718">
    <property type="entry name" value="MAJOR FACILITATOR SUPERFAMILY MULTIDRUG TRANSPORTER MFSC"/>
    <property type="match status" value="1"/>
</dbReference>
<comment type="subcellular location">
    <subcellularLocation>
        <location evidence="1">Cell membrane</location>
        <topology evidence="1">Multi-pass membrane protein</topology>
    </subcellularLocation>
</comment>
<protein>
    <submittedName>
        <fullName evidence="9">MFS transporter</fullName>
    </submittedName>
</protein>
<feature type="transmembrane region" description="Helical" evidence="7">
    <location>
        <begin position="318"/>
        <end position="337"/>
    </location>
</feature>
<feature type="transmembrane region" description="Helical" evidence="7">
    <location>
        <begin position="54"/>
        <end position="72"/>
    </location>
</feature>
<feature type="transmembrane region" description="Helical" evidence="7">
    <location>
        <begin position="451"/>
        <end position="477"/>
    </location>
</feature>
<dbReference type="PANTHER" id="PTHR42718:SF39">
    <property type="entry name" value="ACTINORHODIN TRANSPORTER-RELATED"/>
    <property type="match status" value="1"/>
</dbReference>
<reference evidence="10" key="1">
    <citation type="submission" date="2015-07" db="EMBL/GenBank/DDBJ databases">
        <authorList>
            <person name="Ju K.-S."/>
            <person name="Doroghazi J.R."/>
            <person name="Metcalf W.W."/>
        </authorList>
    </citation>
    <scope>NUCLEOTIDE SEQUENCE [LARGE SCALE GENOMIC DNA]</scope>
    <source>
        <strain evidence="10">NRRL ISP-5002</strain>
    </source>
</reference>
<evidence type="ECO:0000256" key="4">
    <source>
        <dbReference type="ARBA" id="ARBA00023136"/>
    </source>
</evidence>
<keyword evidence="5" id="KW-0046">Antibiotic resistance</keyword>
<sequence length="503" mass="51290">MQPPGQRAAEPAASPWPALAVVLVGAFMAVLDTFIVLVAAPAIQADLHASAADIQLIMAGYQLTYAIALITGARLGDRYGRRRLFLTGMGLFTLASVGCAIAPDPGSLIVARLAQGLTAAAMFPQVFAMIQVLVPAEKRPKAFGALGAVIGMATVVGQLLGGVLLSTGFATLSADLFGSSWRSVFWVNVPIGLATLALALLRVPESRAPEARRLDLPGALVLTVALFLLVVPLVEGRSYGWPLWTWLSLAGSALAFAAFALVERRVAASGGAPLVHLGLLRTRPFAVGITLVVIAYAGINSFFLILSLTLQDGLGMDALGAGLVYTPLAVAFFVASVSAGRLARFGRRVLQAGALVSGLGYATAIVLVGNAGTSLTAWALTPPLVLVGVGNGLLVTPLLNAVLAHVRPQEIGMASGVLSTCQQVGGAVGVAIIGVLYYGSLGNAAHHDTGAYGHALTSAVIFNLALAVAISALLPLLPSPPKAAAARSNAPAQNSNASPTSGT</sequence>
<dbReference type="GO" id="GO:0046677">
    <property type="term" value="P:response to antibiotic"/>
    <property type="evidence" value="ECO:0007669"/>
    <property type="project" value="UniProtKB-KW"/>
</dbReference>
<dbReference type="PROSITE" id="PS50850">
    <property type="entry name" value="MFS"/>
    <property type="match status" value="1"/>
</dbReference>
<dbReference type="GO" id="GO:0005886">
    <property type="term" value="C:plasma membrane"/>
    <property type="evidence" value="ECO:0007669"/>
    <property type="project" value="UniProtKB-SubCell"/>
</dbReference>
<evidence type="ECO:0000256" key="1">
    <source>
        <dbReference type="ARBA" id="ARBA00004651"/>
    </source>
</evidence>
<dbReference type="Gene3D" id="1.20.1250.20">
    <property type="entry name" value="MFS general substrate transporter like domains"/>
    <property type="match status" value="1"/>
</dbReference>
<dbReference type="Proteomes" id="UP000037982">
    <property type="component" value="Unassembled WGS sequence"/>
</dbReference>
<feature type="transmembrane region" description="Helical" evidence="7">
    <location>
        <begin position="283"/>
        <end position="306"/>
    </location>
</feature>
<feature type="transmembrane region" description="Helical" evidence="7">
    <location>
        <begin position="20"/>
        <end position="42"/>
    </location>
</feature>
<gene>
    <name evidence="9" type="ORF">ADL29_25685</name>
</gene>
<dbReference type="InterPro" id="IPR020846">
    <property type="entry name" value="MFS_dom"/>
</dbReference>
<dbReference type="SUPFAM" id="SSF103473">
    <property type="entry name" value="MFS general substrate transporter"/>
    <property type="match status" value="1"/>
</dbReference>
<feature type="transmembrane region" description="Helical" evidence="7">
    <location>
        <begin position="216"/>
        <end position="234"/>
    </location>
</feature>
<evidence type="ECO:0000313" key="10">
    <source>
        <dbReference type="Proteomes" id="UP000037982"/>
    </source>
</evidence>
<dbReference type="Pfam" id="PF07690">
    <property type="entry name" value="MFS_1"/>
    <property type="match status" value="1"/>
</dbReference>
<keyword evidence="10" id="KW-1185">Reference proteome</keyword>
<comment type="caution">
    <text evidence="9">The sequence shown here is derived from an EMBL/GenBank/DDBJ whole genome shotgun (WGS) entry which is preliminary data.</text>
</comment>
<dbReference type="AlphaFoldDB" id="A0A0N0GXS9"/>
<keyword evidence="2 7" id="KW-0812">Transmembrane</keyword>
<dbReference type="InterPro" id="IPR036259">
    <property type="entry name" value="MFS_trans_sf"/>
</dbReference>
<feature type="transmembrane region" description="Helical" evidence="7">
    <location>
        <begin position="84"/>
        <end position="103"/>
    </location>
</feature>
<evidence type="ECO:0000256" key="7">
    <source>
        <dbReference type="SAM" id="Phobius"/>
    </source>
</evidence>
<dbReference type="Gene3D" id="1.20.1720.10">
    <property type="entry name" value="Multidrug resistance protein D"/>
    <property type="match status" value="1"/>
</dbReference>
<name>A0A0N0GXS9_9ACTN</name>
<evidence type="ECO:0000256" key="5">
    <source>
        <dbReference type="ARBA" id="ARBA00023251"/>
    </source>
</evidence>
<feature type="transmembrane region" description="Helical" evidence="7">
    <location>
        <begin position="349"/>
        <end position="372"/>
    </location>
</feature>
<dbReference type="PATRIC" id="fig|66876.3.peg.5633"/>
<evidence type="ECO:0000313" key="9">
    <source>
        <dbReference type="EMBL" id="KPC61222.1"/>
    </source>
</evidence>
<accession>A0A0N0GXS9</accession>
<evidence type="ECO:0000256" key="2">
    <source>
        <dbReference type="ARBA" id="ARBA00022692"/>
    </source>
</evidence>
<feature type="transmembrane region" description="Helical" evidence="7">
    <location>
        <begin position="142"/>
        <end position="165"/>
    </location>
</feature>
<dbReference type="CDD" id="cd17321">
    <property type="entry name" value="MFS_MMR_MDR_like"/>
    <property type="match status" value="1"/>
</dbReference>